<sequence>MNKALLLRKGKTTVILLLSTFDLQRQTATFFIPSADCSAARLLDLAFFGSTSSLTCFDLRLPSSLFSNRKPSCQFHDHRSDVHPSSGSHNSHNVTKSSTKVTVNGDSRLPTRVVSTTLQSDENDEYRDEVWKICEACCGVKMKERLLRGKFMVIFQREGRRFFWVRLVSCRLTYYDCNVVVQMRFTLGFVWFISAELTYGVCFRCCRMQAKEEEHET</sequence>
<evidence type="ECO:0000313" key="2">
    <source>
        <dbReference type="EMBL" id="CAI8590684.1"/>
    </source>
</evidence>
<dbReference type="Proteomes" id="UP001157006">
    <property type="component" value="Chromosome 1L"/>
</dbReference>
<reference evidence="2 3" key="1">
    <citation type="submission" date="2023-01" db="EMBL/GenBank/DDBJ databases">
        <authorList>
            <person name="Kreplak J."/>
        </authorList>
    </citation>
    <scope>NUCLEOTIDE SEQUENCE [LARGE SCALE GENOMIC DNA]</scope>
</reference>
<dbReference type="EMBL" id="OX451736">
    <property type="protein sequence ID" value="CAI8590684.1"/>
    <property type="molecule type" value="Genomic_DNA"/>
</dbReference>
<accession>A0AAV0YXG0</accession>
<evidence type="ECO:0000313" key="3">
    <source>
        <dbReference type="Proteomes" id="UP001157006"/>
    </source>
</evidence>
<feature type="region of interest" description="Disordered" evidence="1">
    <location>
        <begin position="77"/>
        <end position="101"/>
    </location>
</feature>
<keyword evidence="3" id="KW-1185">Reference proteome</keyword>
<protein>
    <submittedName>
        <fullName evidence="2">Uncharacterized protein</fullName>
    </submittedName>
</protein>
<gene>
    <name evidence="2" type="ORF">VFH_I452320</name>
</gene>
<name>A0AAV0YXG0_VICFA</name>
<evidence type="ECO:0000256" key="1">
    <source>
        <dbReference type="SAM" id="MobiDB-lite"/>
    </source>
</evidence>
<dbReference type="AlphaFoldDB" id="A0AAV0YXG0"/>
<proteinExistence type="predicted"/>
<organism evidence="2 3">
    <name type="scientific">Vicia faba</name>
    <name type="common">Broad bean</name>
    <name type="synonym">Faba vulgaris</name>
    <dbReference type="NCBI Taxonomy" id="3906"/>
    <lineage>
        <taxon>Eukaryota</taxon>
        <taxon>Viridiplantae</taxon>
        <taxon>Streptophyta</taxon>
        <taxon>Embryophyta</taxon>
        <taxon>Tracheophyta</taxon>
        <taxon>Spermatophyta</taxon>
        <taxon>Magnoliopsida</taxon>
        <taxon>eudicotyledons</taxon>
        <taxon>Gunneridae</taxon>
        <taxon>Pentapetalae</taxon>
        <taxon>rosids</taxon>
        <taxon>fabids</taxon>
        <taxon>Fabales</taxon>
        <taxon>Fabaceae</taxon>
        <taxon>Papilionoideae</taxon>
        <taxon>50 kb inversion clade</taxon>
        <taxon>NPAAA clade</taxon>
        <taxon>Hologalegina</taxon>
        <taxon>IRL clade</taxon>
        <taxon>Fabeae</taxon>
        <taxon>Vicia</taxon>
    </lineage>
</organism>
<feature type="compositionally biased region" description="Polar residues" evidence="1">
    <location>
        <begin position="83"/>
        <end position="101"/>
    </location>
</feature>